<name>A0A1W2TIE9_ROSNE</name>
<feature type="compositionally biased region" description="Basic and acidic residues" evidence="1">
    <location>
        <begin position="348"/>
        <end position="357"/>
    </location>
</feature>
<protein>
    <submittedName>
        <fullName evidence="2">Uncharacterized protein</fullName>
    </submittedName>
</protein>
<evidence type="ECO:0000313" key="3">
    <source>
        <dbReference type="Proteomes" id="UP000054516"/>
    </source>
</evidence>
<organism evidence="2">
    <name type="scientific">Rosellinia necatrix</name>
    <name type="common">White root-rot fungus</name>
    <dbReference type="NCBI Taxonomy" id="77044"/>
    <lineage>
        <taxon>Eukaryota</taxon>
        <taxon>Fungi</taxon>
        <taxon>Dikarya</taxon>
        <taxon>Ascomycota</taxon>
        <taxon>Pezizomycotina</taxon>
        <taxon>Sordariomycetes</taxon>
        <taxon>Xylariomycetidae</taxon>
        <taxon>Xylariales</taxon>
        <taxon>Xylariaceae</taxon>
        <taxon>Rosellinia</taxon>
    </lineage>
</organism>
<feature type="compositionally biased region" description="Basic and acidic residues" evidence="1">
    <location>
        <begin position="201"/>
        <end position="246"/>
    </location>
</feature>
<proteinExistence type="predicted"/>
<dbReference type="Proteomes" id="UP000054516">
    <property type="component" value="Unassembled WGS sequence"/>
</dbReference>
<feature type="region of interest" description="Disordered" evidence="1">
    <location>
        <begin position="101"/>
        <end position="127"/>
    </location>
</feature>
<sequence>MSKISKSWSFTMAVEDKATFVVDESADTGFAAIIAVNARPAKENAEAEDWDDLVDEYYSSDDEDFLVEESIAAVDEADYVDWLYIRHRHQQQRALYEQASLKGQGDGKQQQQQQPNPPPVEAGTGTEGIRDYEWLREKAKAMGERFVNFDCCASHWRMRSTPYDRALLVRQHMEKSQPGPLPPSDAKTATTDTDADAEVDAEVKAEADAKVKAEADAKVKAEDEREAKRVDKRAEERPKARAEQEATRPPPATTAHQDHRPPRPAEACKPPEVVSGRAHQHHHHHRYHQHQHHHHHNPPTVARSQPVPASRTNAFAQRGDGDVSRAAEVEEYFNNAKLFWKHAMGEKEEAGGKKASADDQPSYLPGTMKNRREPSFRLFEDMMQRGSDSGNGNGNGEAKGGERNSTPAAYPTYLDSPTYPDDCLFRYSDLSPSPSVDPLWGVAANKAPKTPPPSPTLPCVYGRPRWLHRDTTTTTTRVGESFRRG</sequence>
<feature type="compositionally biased region" description="Basic residues" evidence="1">
    <location>
        <begin position="278"/>
        <end position="297"/>
    </location>
</feature>
<keyword evidence="3" id="KW-1185">Reference proteome</keyword>
<feature type="compositionally biased region" description="Basic and acidic residues" evidence="1">
    <location>
        <begin position="370"/>
        <end position="383"/>
    </location>
</feature>
<evidence type="ECO:0000313" key="2">
    <source>
        <dbReference type="EMBL" id="GAP87939.1"/>
    </source>
</evidence>
<feature type="region of interest" description="Disordered" evidence="1">
    <location>
        <begin position="444"/>
        <end position="485"/>
    </location>
</feature>
<dbReference type="EMBL" id="DF977461">
    <property type="protein sequence ID" value="GAP87939.1"/>
    <property type="molecule type" value="Genomic_DNA"/>
</dbReference>
<feature type="compositionally biased region" description="Gly residues" evidence="1">
    <location>
        <begin position="389"/>
        <end position="398"/>
    </location>
</feature>
<feature type="region of interest" description="Disordered" evidence="1">
    <location>
        <begin position="348"/>
        <end position="408"/>
    </location>
</feature>
<dbReference type="AlphaFoldDB" id="A0A1W2TIE9"/>
<evidence type="ECO:0000256" key="1">
    <source>
        <dbReference type="SAM" id="MobiDB-lite"/>
    </source>
</evidence>
<reference evidence="2" key="1">
    <citation type="submission" date="2016-03" db="EMBL/GenBank/DDBJ databases">
        <title>Draft genome sequence of Rosellinia necatrix.</title>
        <authorList>
            <person name="Kanematsu S."/>
        </authorList>
    </citation>
    <scope>NUCLEOTIDE SEQUENCE [LARGE SCALE GENOMIC DNA]</scope>
    <source>
        <strain evidence="2">W97</strain>
    </source>
</reference>
<gene>
    <name evidence="2" type="ORF">SAMD00023353_1600590</name>
</gene>
<accession>A0A1W2TIE9</accession>
<feature type="region of interest" description="Disordered" evidence="1">
    <location>
        <begin position="173"/>
        <end position="322"/>
    </location>
</feature>